<dbReference type="KEGG" id="nbe:Back2_04380"/>
<name>A0A3G9IR89_9ACTN</name>
<keyword evidence="2" id="KW-1185">Reference proteome</keyword>
<dbReference type="Proteomes" id="UP000271573">
    <property type="component" value="Chromosome"/>
</dbReference>
<protein>
    <submittedName>
        <fullName evidence="1">Uncharacterized protein</fullName>
    </submittedName>
</protein>
<evidence type="ECO:0000313" key="1">
    <source>
        <dbReference type="EMBL" id="BBH16151.1"/>
    </source>
</evidence>
<proteinExistence type="predicted"/>
<accession>A0A3G9IR89</accession>
<reference evidence="1 2" key="1">
    <citation type="submission" date="2018-11" db="EMBL/GenBank/DDBJ databases">
        <title>Complete genome sequence of Nocardioides baekrokdamisoli strain KCTC 39748.</title>
        <authorList>
            <person name="Kang S.W."/>
            <person name="Lee K.C."/>
            <person name="Kim K.K."/>
            <person name="Kim J.S."/>
            <person name="Kim D.S."/>
            <person name="Ko S.H."/>
            <person name="Yang S.H."/>
            <person name="Shin Y.K."/>
            <person name="Lee J.S."/>
        </authorList>
    </citation>
    <scope>NUCLEOTIDE SEQUENCE [LARGE SCALE GENOMIC DNA]</scope>
    <source>
        <strain evidence="1 2">KCTC 39748</strain>
    </source>
</reference>
<sequence>MGQLIGILVIIAVVFVVVRVTKRRAALQTQQRLAIAMEPVKKLTFEDITALGEQLQNLDLDLTGRVLDEGARADYQRALDAYENAKQAAEVMAKPDDVGNVTSIVEDGRYAIACVQARVNNQPLPPRRPACFFDPRHGISVADVQWPMPDGQMRDVPACALDRERVMAGAAPDSRYVMRGSQRMPYWQDRNMGPYARGYFGNFGPMEWMFAAWFLPDILGGVGMLAEGIGAGLGDLAGGIGDGLGDIAGGIGDLFDF</sequence>
<dbReference type="OrthoDB" id="4808153at2"/>
<dbReference type="EMBL" id="AP019307">
    <property type="protein sequence ID" value="BBH16151.1"/>
    <property type="molecule type" value="Genomic_DNA"/>
</dbReference>
<dbReference type="RefSeq" id="WP_125566360.1">
    <property type="nucleotide sequence ID" value="NZ_AP019307.1"/>
</dbReference>
<evidence type="ECO:0000313" key="2">
    <source>
        <dbReference type="Proteomes" id="UP000271573"/>
    </source>
</evidence>
<dbReference type="AlphaFoldDB" id="A0A3G9IR89"/>
<gene>
    <name evidence="1" type="ORF">Back2_04380</name>
</gene>
<organism evidence="1 2">
    <name type="scientific">Nocardioides baekrokdamisoli</name>
    <dbReference type="NCBI Taxonomy" id="1804624"/>
    <lineage>
        <taxon>Bacteria</taxon>
        <taxon>Bacillati</taxon>
        <taxon>Actinomycetota</taxon>
        <taxon>Actinomycetes</taxon>
        <taxon>Propionibacteriales</taxon>
        <taxon>Nocardioidaceae</taxon>
        <taxon>Nocardioides</taxon>
    </lineage>
</organism>